<evidence type="ECO:0000313" key="2">
    <source>
        <dbReference type="Proteomes" id="UP000183508"/>
    </source>
</evidence>
<dbReference type="Proteomes" id="UP000183508">
    <property type="component" value="Unassembled WGS sequence"/>
</dbReference>
<proteinExistence type="predicted"/>
<evidence type="ECO:0000313" key="1">
    <source>
        <dbReference type="EMBL" id="SFU76018.1"/>
    </source>
</evidence>
<gene>
    <name evidence="1" type="ORF">SAMN05421543_10796</name>
</gene>
<dbReference type="STRING" id="392015.SAMN05421543_10796"/>
<protein>
    <submittedName>
        <fullName evidence="1">Uncharacterized protein</fullName>
    </submittedName>
</protein>
<dbReference type="OrthoDB" id="2381660at2"/>
<dbReference type="AlphaFoldDB" id="A0A1I7ISZ9"/>
<name>A0A1I7ISZ9_9BACL</name>
<dbReference type="RefSeq" id="WP_074951426.1">
    <property type="nucleotide sequence ID" value="NZ_FPBV01000007.1"/>
</dbReference>
<dbReference type="EMBL" id="FPBV01000007">
    <property type="protein sequence ID" value="SFU76018.1"/>
    <property type="molecule type" value="Genomic_DNA"/>
</dbReference>
<reference evidence="2" key="1">
    <citation type="submission" date="2016-10" db="EMBL/GenBank/DDBJ databases">
        <authorList>
            <person name="Varghese N."/>
        </authorList>
    </citation>
    <scope>NUCLEOTIDE SEQUENCE [LARGE SCALE GENOMIC DNA]</scope>
    <source>
        <strain evidence="2">DSM 17980</strain>
    </source>
</reference>
<dbReference type="eggNOG" id="ENOG5034BHI">
    <property type="taxonomic scope" value="Bacteria"/>
</dbReference>
<keyword evidence="2" id="KW-1185">Reference proteome</keyword>
<accession>A0A1I7ISZ9</accession>
<sequence length="113" mass="13462">MKDLGGEHLSVAKALYQLDFYLQMLELPFTVRDLYRRAYEQRRGDRYDDRWLDHLAEDPDVAQSLDEPFTTSTIVETLMRTGHEPIVRALVREVRRADIRYVQAYMMGTPRRR</sequence>
<organism evidence="1 2">
    <name type="scientific">Alicyclobacillus macrosporangiidus</name>
    <dbReference type="NCBI Taxonomy" id="392015"/>
    <lineage>
        <taxon>Bacteria</taxon>
        <taxon>Bacillati</taxon>
        <taxon>Bacillota</taxon>
        <taxon>Bacilli</taxon>
        <taxon>Bacillales</taxon>
        <taxon>Alicyclobacillaceae</taxon>
        <taxon>Alicyclobacillus</taxon>
    </lineage>
</organism>